<dbReference type="Proteomes" id="UP000783871">
    <property type="component" value="Unassembled WGS sequence"/>
</dbReference>
<evidence type="ECO:0000313" key="2">
    <source>
        <dbReference type="EMBL" id="NJP30892.1"/>
    </source>
</evidence>
<dbReference type="InterPro" id="IPR013216">
    <property type="entry name" value="Methyltransf_11"/>
</dbReference>
<dbReference type="EMBL" id="JAATEO010000002">
    <property type="protein sequence ID" value="NJP30892.1"/>
    <property type="molecule type" value="Genomic_DNA"/>
</dbReference>
<dbReference type="InterPro" id="IPR029063">
    <property type="entry name" value="SAM-dependent_MTases_sf"/>
</dbReference>
<dbReference type="GO" id="GO:0032259">
    <property type="term" value="P:methylation"/>
    <property type="evidence" value="ECO:0007669"/>
    <property type="project" value="UniProtKB-KW"/>
</dbReference>
<dbReference type="SUPFAM" id="SSF53335">
    <property type="entry name" value="S-adenosyl-L-methionine-dependent methyltransferases"/>
    <property type="match status" value="1"/>
</dbReference>
<reference evidence="2 3" key="1">
    <citation type="submission" date="2020-03" db="EMBL/GenBank/DDBJ databases">
        <title>WGS of actinomycetes isolated from Thailand.</title>
        <authorList>
            <person name="Thawai C."/>
        </authorList>
    </citation>
    <scope>NUCLEOTIDE SEQUENCE [LARGE SCALE GENOMIC DNA]</scope>
    <source>
        <strain evidence="2 3">HSS6-12</strain>
    </source>
</reference>
<keyword evidence="3" id="KW-1185">Reference proteome</keyword>
<protein>
    <submittedName>
        <fullName evidence="2">Class I SAM-dependent methyltransferase</fullName>
    </submittedName>
</protein>
<sequence length="217" mass="22637">MTDPCSASIRNSYDVVADRYAAEVGDELRGKPLDRGLLDALAETTAGGVVVDVGCGPGHVAAYLADRGAECAGLDLSPAMCALARRDTGLPYAVADMTALPLRSASVDGLVSLYAVIHLDRSGRAAAYAEFARVLRPGGAALVAFHTSDADIPAGGSRTLTDWWGERVALTFHFLDAAAEVAALAAAGLHLTARLDRAPHPGVEHASQRSYLLVRRS</sequence>
<feature type="domain" description="Methyltransferase type 11" evidence="1">
    <location>
        <begin position="51"/>
        <end position="142"/>
    </location>
</feature>
<comment type="caution">
    <text evidence="2">The sequence shown here is derived from an EMBL/GenBank/DDBJ whole genome shotgun (WGS) entry which is preliminary data.</text>
</comment>
<accession>A0ABX0Z176</accession>
<name>A0ABX0Z176_9ACTN</name>
<organism evidence="2 3">
    <name type="scientific">Micromonospora thermarum</name>
    <dbReference type="NCBI Taxonomy" id="2720024"/>
    <lineage>
        <taxon>Bacteria</taxon>
        <taxon>Bacillati</taxon>
        <taxon>Actinomycetota</taxon>
        <taxon>Actinomycetes</taxon>
        <taxon>Micromonosporales</taxon>
        <taxon>Micromonosporaceae</taxon>
        <taxon>Micromonospora</taxon>
    </lineage>
</organism>
<evidence type="ECO:0000259" key="1">
    <source>
        <dbReference type="Pfam" id="PF08241"/>
    </source>
</evidence>
<proteinExistence type="predicted"/>
<keyword evidence="2" id="KW-0808">Transferase</keyword>
<evidence type="ECO:0000313" key="3">
    <source>
        <dbReference type="Proteomes" id="UP000783871"/>
    </source>
</evidence>
<dbReference type="PANTHER" id="PTHR42912">
    <property type="entry name" value="METHYLTRANSFERASE"/>
    <property type="match status" value="1"/>
</dbReference>
<dbReference type="InterPro" id="IPR050508">
    <property type="entry name" value="Methyltransf_Superfamily"/>
</dbReference>
<dbReference type="GO" id="GO:0008168">
    <property type="term" value="F:methyltransferase activity"/>
    <property type="evidence" value="ECO:0007669"/>
    <property type="project" value="UniProtKB-KW"/>
</dbReference>
<gene>
    <name evidence="2" type="ORF">HCJ94_02530</name>
</gene>
<dbReference type="RefSeq" id="WP_167999309.1">
    <property type="nucleotide sequence ID" value="NZ_JAATEO010000002.1"/>
</dbReference>
<dbReference type="Pfam" id="PF08241">
    <property type="entry name" value="Methyltransf_11"/>
    <property type="match status" value="1"/>
</dbReference>
<dbReference type="Gene3D" id="3.40.50.150">
    <property type="entry name" value="Vaccinia Virus protein VP39"/>
    <property type="match status" value="1"/>
</dbReference>
<keyword evidence="2" id="KW-0489">Methyltransferase</keyword>